<dbReference type="InterPro" id="IPR004568">
    <property type="entry name" value="Ppantetheine-prot_Trfase_dom"/>
</dbReference>
<reference evidence="10" key="2">
    <citation type="submission" date="2021-04" db="EMBL/GenBank/DDBJ databases">
        <authorList>
            <person name="Gilroy R."/>
        </authorList>
    </citation>
    <scope>NUCLEOTIDE SEQUENCE</scope>
    <source>
        <strain evidence="10">CHK180-15479</strain>
    </source>
</reference>
<evidence type="ECO:0000256" key="3">
    <source>
        <dbReference type="ARBA" id="ARBA00022723"/>
    </source>
</evidence>
<comment type="similarity">
    <text evidence="8">Belongs to the P-Pant transferase superfamily. AcpS family.</text>
</comment>
<keyword evidence="3 8" id="KW-0479">Metal-binding</keyword>
<evidence type="ECO:0000256" key="8">
    <source>
        <dbReference type="HAMAP-Rule" id="MF_00101"/>
    </source>
</evidence>
<dbReference type="Pfam" id="PF01648">
    <property type="entry name" value="ACPS"/>
    <property type="match status" value="1"/>
</dbReference>
<name>A0A9D2MYY5_9FIRM</name>
<keyword evidence="2 8" id="KW-0808">Transferase</keyword>
<feature type="domain" description="4'-phosphopantetheinyl transferase" evidence="9">
    <location>
        <begin position="4"/>
        <end position="114"/>
    </location>
</feature>
<dbReference type="GO" id="GO:0000287">
    <property type="term" value="F:magnesium ion binding"/>
    <property type="evidence" value="ECO:0007669"/>
    <property type="project" value="UniProtKB-UniRule"/>
</dbReference>
<evidence type="ECO:0000256" key="4">
    <source>
        <dbReference type="ARBA" id="ARBA00022832"/>
    </source>
</evidence>
<dbReference type="GO" id="GO:0005737">
    <property type="term" value="C:cytoplasm"/>
    <property type="evidence" value="ECO:0007669"/>
    <property type="project" value="UniProtKB-SubCell"/>
</dbReference>
<sequence>MILGVGTDLVEIERMGRACEKDYFVMRTFTEMESRQAKGSASKLAGSFAVKEAVAKVLGTGFRTFMPIDIEVLRDGLGKPYVRLYGGALARFQEMGLQRIEVSITNTKEWAMAFAVGEGEKAGKERDNAAACNGKTGEGD</sequence>
<comment type="function">
    <text evidence="8">Transfers the 4'-phosphopantetheine moiety from coenzyme A to a Ser of acyl-carrier-protein.</text>
</comment>
<reference evidence="10" key="1">
    <citation type="journal article" date="2021" name="PeerJ">
        <title>Extensive microbial diversity within the chicken gut microbiome revealed by metagenomics and culture.</title>
        <authorList>
            <person name="Gilroy R."/>
            <person name="Ravi A."/>
            <person name="Getino M."/>
            <person name="Pursley I."/>
            <person name="Horton D.L."/>
            <person name="Alikhan N.F."/>
            <person name="Baker D."/>
            <person name="Gharbi K."/>
            <person name="Hall N."/>
            <person name="Watson M."/>
            <person name="Adriaenssens E.M."/>
            <person name="Foster-Nyarko E."/>
            <person name="Jarju S."/>
            <person name="Secka A."/>
            <person name="Antonio M."/>
            <person name="Oren A."/>
            <person name="Chaudhuri R.R."/>
            <person name="La Ragione R."/>
            <person name="Hildebrand F."/>
            <person name="Pallen M.J."/>
        </authorList>
    </citation>
    <scope>NUCLEOTIDE SEQUENCE</scope>
    <source>
        <strain evidence="10">CHK180-15479</strain>
    </source>
</reference>
<evidence type="ECO:0000256" key="2">
    <source>
        <dbReference type="ARBA" id="ARBA00022679"/>
    </source>
</evidence>
<dbReference type="EC" id="2.7.8.7" evidence="8"/>
<proteinExistence type="inferred from homology"/>
<keyword evidence="5 8" id="KW-0460">Magnesium</keyword>
<organism evidence="10 11">
    <name type="scientific">Candidatus Enterocloster excrementipullorum</name>
    <dbReference type="NCBI Taxonomy" id="2838559"/>
    <lineage>
        <taxon>Bacteria</taxon>
        <taxon>Bacillati</taxon>
        <taxon>Bacillota</taxon>
        <taxon>Clostridia</taxon>
        <taxon>Lachnospirales</taxon>
        <taxon>Lachnospiraceae</taxon>
        <taxon>Enterocloster</taxon>
    </lineage>
</organism>
<dbReference type="InterPro" id="IPR037143">
    <property type="entry name" value="4-PPantetheinyl_Trfase_dom_sf"/>
</dbReference>
<dbReference type="InterPro" id="IPR008278">
    <property type="entry name" value="4-PPantetheinyl_Trfase_dom"/>
</dbReference>
<accession>A0A9D2MYY5</accession>
<dbReference type="Proteomes" id="UP000823910">
    <property type="component" value="Unassembled WGS sequence"/>
</dbReference>
<feature type="binding site" evidence="8">
    <location>
        <position position="52"/>
    </location>
    <ligand>
        <name>Mg(2+)</name>
        <dbReference type="ChEBI" id="CHEBI:18420"/>
    </ligand>
</feature>
<feature type="binding site" evidence="8">
    <location>
        <position position="8"/>
    </location>
    <ligand>
        <name>Mg(2+)</name>
        <dbReference type="ChEBI" id="CHEBI:18420"/>
    </ligand>
</feature>
<evidence type="ECO:0000313" key="11">
    <source>
        <dbReference type="Proteomes" id="UP000823910"/>
    </source>
</evidence>
<protein>
    <recommendedName>
        <fullName evidence="8">Holo-[acyl-carrier-protein] synthase</fullName>
        <shortName evidence="8">Holo-ACP synthase</shortName>
        <ecNumber evidence="8">2.7.8.7</ecNumber>
    </recommendedName>
    <alternativeName>
        <fullName evidence="8">4'-phosphopantetheinyl transferase AcpS</fullName>
    </alternativeName>
</protein>
<evidence type="ECO:0000256" key="5">
    <source>
        <dbReference type="ARBA" id="ARBA00022842"/>
    </source>
</evidence>
<evidence type="ECO:0000313" key="10">
    <source>
        <dbReference type="EMBL" id="HJC04571.1"/>
    </source>
</evidence>
<dbReference type="GO" id="GO:0006633">
    <property type="term" value="P:fatty acid biosynthetic process"/>
    <property type="evidence" value="ECO:0007669"/>
    <property type="project" value="UniProtKB-UniRule"/>
</dbReference>
<dbReference type="EMBL" id="DWWT01000001">
    <property type="protein sequence ID" value="HJC04571.1"/>
    <property type="molecule type" value="Genomic_DNA"/>
</dbReference>
<keyword evidence="4 8" id="KW-0276">Fatty acid metabolism</keyword>
<comment type="caution">
    <text evidence="10">The sequence shown here is derived from an EMBL/GenBank/DDBJ whole genome shotgun (WGS) entry which is preliminary data.</text>
</comment>
<dbReference type="Gene3D" id="3.90.470.20">
    <property type="entry name" value="4'-phosphopantetheinyl transferase domain"/>
    <property type="match status" value="1"/>
</dbReference>
<dbReference type="GO" id="GO:0008897">
    <property type="term" value="F:holo-[acyl-carrier-protein] synthase activity"/>
    <property type="evidence" value="ECO:0007669"/>
    <property type="project" value="UniProtKB-UniRule"/>
</dbReference>
<evidence type="ECO:0000256" key="7">
    <source>
        <dbReference type="ARBA" id="ARBA00023160"/>
    </source>
</evidence>
<comment type="subcellular location">
    <subcellularLocation>
        <location evidence="8">Cytoplasm</location>
    </subcellularLocation>
</comment>
<dbReference type="HAMAP" id="MF_00101">
    <property type="entry name" value="AcpS"/>
    <property type="match status" value="1"/>
</dbReference>
<evidence type="ECO:0000256" key="1">
    <source>
        <dbReference type="ARBA" id="ARBA00022516"/>
    </source>
</evidence>
<dbReference type="NCBIfam" id="TIGR00516">
    <property type="entry name" value="acpS"/>
    <property type="match status" value="1"/>
</dbReference>
<keyword evidence="1 8" id="KW-0444">Lipid biosynthesis</keyword>
<comment type="catalytic activity">
    <reaction evidence="8">
        <text>apo-[ACP] + CoA = holo-[ACP] + adenosine 3',5'-bisphosphate + H(+)</text>
        <dbReference type="Rhea" id="RHEA:12068"/>
        <dbReference type="Rhea" id="RHEA-COMP:9685"/>
        <dbReference type="Rhea" id="RHEA-COMP:9690"/>
        <dbReference type="ChEBI" id="CHEBI:15378"/>
        <dbReference type="ChEBI" id="CHEBI:29999"/>
        <dbReference type="ChEBI" id="CHEBI:57287"/>
        <dbReference type="ChEBI" id="CHEBI:58343"/>
        <dbReference type="ChEBI" id="CHEBI:64479"/>
        <dbReference type="EC" id="2.7.8.7"/>
    </reaction>
</comment>
<comment type="cofactor">
    <cofactor evidence="8">
        <name>Mg(2+)</name>
        <dbReference type="ChEBI" id="CHEBI:18420"/>
    </cofactor>
</comment>
<dbReference type="InterPro" id="IPR002582">
    <property type="entry name" value="ACPS"/>
</dbReference>
<keyword evidence="7 8" id="KW-0275">Fatty acid biosynthesis</keyword>
<dbReference type="NCBIfam" id="TIGR00556">
    <property type="entry name" value="pantethn_trn"/>
    <property type="match status" value="1"/>
</dbReference>
<evidence type="ECO:0000259" key="9">
    <source>
        <dbReference type="Pfam" id="PF01648"/>
    </source>
</evidence>
<dbReference type="AlphaFoldDB" id="A0A9D2MYY5"/>
<keyword evidence="6 8" id="KW-0443">Lipid metabolism</keyword>
<dbReference type="SUPFAM" id="SSF56214">
    <property type="entry name" value="4'-phosphopantetheinyl transferase"/>
    <property type="match status" value="1"/>
</dbReference>
<evidence type="ECO:0000256" key="6">
    <source>
        <dbReference type="ARBA" id="ARBA00023098"/>
    </source>
</evidence>
<gene>
    <name evidence="8 10" type="primary">acpS</name>
    <name evidence="10" type="ORF">H9704_00150</name>
</gene>
<keyword evidence="8" id="KW-0963">Cytoplasm</keyword>